<comment type="caution">
    <text evidence="1">The sequence shown here is derived from an EMBL/GenBank/DDBJ whole genome shotgun (WGS) entry which is preliminary data.</text>
</comment>
<evidence type="ECO:0000313" key="2">
    <source>
        <dbReference type="Proteomes" id="UP001595443"/>
    </source>
</evidence>
<dbReference type="PROSITE" id="PS51257">
    <property type="entry name" value="PROKAR_LIPOPROTEIN"/>
    <property type="match status" value="1"/>
</dbReference>
<dbReference type="RefSeq" id="WP_377832356.1">
    <property type="nucleotide sequence ID" value="NZ_JBHRSK010000004.1"/>
</dbReference>
<evidence type="ECO:0008006" key="3">
    <source>
        <dbReference type="Google" id="ProtNLM"/>
    </source>
</evidence>
<dbReference type="EMBL" id="JBHRSK010000004">
    <property type="protein sequence ID" value="MFC2967708.1"/>
    <property type="molecule type" value="Genomic_DNA"/>
</dbReference>
<proteinExistence type="predicted"/>
<gene>
    <name evidence="1" type="ORF">ACFOES_06355</name>
</gene>
<evidence type="ECO:0000313" key="1">
    <source>
        <dbReference type="EMBL" id="MFC2967708.1"/>
    </source>
</evidence>
<accession>A0ABV7AF04</accession>
<sequence>MMKYLGILALVALAACSFNPERMYYQVTQRSANGVSIQVNKGNMDMKAPELAQVLDHMDDMATKECRGMGKTKAARKAQRHYRTGPYYDWIERAYICK</sequence>
<organism evidence="1 2">
    <name type="scientific">Acidimangrovimonas pyrenivorans</name>
    <dbReference type="NCBI Taxonomy" id="2030798"/>
    <lineage>
        <taxon>Bacteria</taxon>
        <taxon>Pseudomonadati</taxon>
        <taxon>Pseudomonadota</taxon>
        <taxon>Alphaproteobacteria</taxon>
        <taxon>Rhodobacterales</taxon>
        <taxon>Paracoccaceae</taxon>
        <taxon>Acidimangrovimonas</taxon>
    </lineage>
</organism>
<protein>
    <recommendedName>
        <fullName evidence="3">Lipoprotein</fullName>
    </recommendedName>
</protein>
<reference evidence="2" key="1">
    <citation type="journal article" date="2019" name="Int. J. Syst. Evol. Microbiol.">
        <title>The Global Catalogue of Microorganisms (GCM) 10K type strain sequencing project: providing services to taxonomists for standard genome sequencing and annotation.</title>
        <authorList>
            <consortium name="The Broad Institute Genomics Platform"/>
            <consortium name="The Broad Institute Genome Sequencing Center for Infectious Disease"/>
            <person name="Wu L."/>
            <person name="Ma J."/>
        </authorList>
    </citation>
    <scope>NUCLEOTIDE SEQUENCE [LARGE SCALE GENOMIC DNA]</scope>
    <source>
        <strain evidence="2">KCTC 62192</strain>
    </source>
</reference>
<dbReference type="Proteomes" id="UP001595443">
    <property type="component" value="Unassembled WGS sequence"/>
</dbReference>
<keyword evidence="2" id="KW-1185">Reference proteome</keyword>
<name>A0ABV7AF04_9RHOB</name>